<feature type="domain" description="Restriction endonuclease type IV Mrr" evidence="1">
    <location>
        <begin position="32"/>
        <end position="122"/>
    </location>
</feature>
<dbReference type="Pfam" id="PF04471">
    <property type="entry name" value="Mrr_cat"/>
    <property type="match status" value="1"/>
</dbReference>
<proteinExistence type="predicted"/>
<organism evidence="2 3">
    <name type="scientific">Chryseobacterium aquaticum subsp. greenlandense</name>
    <dbReference type="NCBI Taxonomy" id="345663"/>
    <lineage>
        <taxon>Bacteria</taxon>
        <taxon>Pseudomonadati</taxon>
        <taxon>Bacteroidota</taxon>
        <taxon>Flavobacteriia</taxon>
        <taxon>Flavobacteriales</taxon>
        <taxon>Weeksellaceae</taxon>
        <taxon>Chryseobacterium group</taxon>
        <taxon>Chryseobacterium</taxon>
    </lineage>
</organism>
<evidence type="ECO:0000259" key="1">
    <source>
        <dbReference type="Pfam" id="PF04471"/>
    </source>
</evidence>
<dbReference type="GO" id="GO:0015666">
    <property type="term" value="F:restriction endodeoxyribonuclease activity"/>
    <property type="evidence" value="ECO:0007669"/>
    <property type="project" value="TreeGrafter"/>
</dbReference>
<accession>A0A117KBQ9</accession>
<dbReference type="InterPro" id="IPR011856">
    <property type="entry name" value="tRNA_endonuc-like_dom_sf"/>
</dbReference>
<dbReference type="Gene3D" id="3.40.1350.10">
    <property type="match status" value="1"/>
</dbReference>
<dbReference type="Proteomes" id="UP000054388">
    <property type="component" value="Unassembled WGS sequence"/>
</dbReference>
<dbReference type="RefSeq" id="WP_050379454.1">
    <property type="nucleotide sequence ID" value="NZ_LMAI01000004.1"/>
</dbReference>
<dbReference type="SUPFAM" id="SSF52980">
    <property type="entry name" value="Restriction endonuclease-like"/>
    <property type="match status" value="1"/>
</dbReference>
<dbReference type="PANTHER" id="PTHR30015:SF7">
    <property type="entry name" value="TYPE IV METHYL-DIRECTED RESTRICTION ENZYME ECOKMRR"/>
    <property type="match status" value="1"/>
</dbReference>
<evidence type="ECO:0000313" key="2">
    <source>
        <dbReference type="EMBL" id="KUJ56353.1"/>
    </source>
</evidence>
<dbReference type="GO" id="GO:0009307">
    <property type="term" value="P:DNA restriction-modification system"/>
    <property type="evidence" value="ECO:0007669"/>
    <property type="project" value="InterPro"/>
</dbReference>
<sequence length="288" mass="33723">MDQKNNLDWKKYENITKYIYETLRRDYQINIDGYGSDCKVKGNSGVNHQIDVLTSETDGAETYRTAIECKYWNKKVNKDIVMKLLSIINDTDIKRGIIVSKSGFTRDAMQFAKHSNILIVQLKEAEKNDTTKNKDIQICDVEFNIKMTIKRPEVLSIVAVDIDNNSIVLEERYQYAIIREDKNGNKYRLFDDIMTFKNYLHEQKPFEIVIKEYIFEKSKLSFNDKLYIIKSITFSGLLTIINDNNTKILSIMDKVWLIMKKIFEQQTFIISEYGMIVDSTNESNYGNP</sequence>
<reference evidence="2 3" key="1">
    <citation type="submission" date="2015-10" db="EMBL/GenBank/DDBJ databases">
        <title>Genome sequence of Chryseobacterium greenlandense.</title>
        <authorList>
            <person name="Newman J."/>
            <person name="Fischer K."/>
            <person name="Miller J."/>
        </authorList>
    </citation>
    <scope>NUCLEOTIDE SEQUENCE [LARGE SCALE GENOMIC DNA]</scope>
    <source>
        <strain evidence="2 3">UMB34</strain>
    </source>
</reference>
<name>A0A117KBQ9_9FLAO</name>
<protein>
    <recommendedName>
        <fullName evidence="1">Restriction endonuclease type IV Mrr domain-containing protein</fullName>
    </recommendedName>
</protein>
<dbReference type="InterPro" id="IPR007560">
    <property type="entry name" value="Restrct_endonuc_IV_Mrr"/>
</dbReference>
<dbReference type="InterPro" id="IPR011335">
    <property type="entry name" value="Restrct_endonuc-II-like"/>
</dbReference>
<dbReference type="InterPro" id="IPR052906">
    <property type="entry name" value="Type_IV_Methyl-Rstrct_Enzyme"/>
</dbReference>
<dbReference type="AlphaFoldDB" id="A0A117KBQ9"/>
<gene>
    <name evidence="2" type="ORF">AR686_07260</name>
</gene>
<evidence type="ECO:0000313" key="3">
    <source>
        <dbReference type="Proteomes" id="UP000054388"/>
    </source>
</evidence>
<dbReference type="PANTHER" id="PTHR30015">
    <property type="entry name" value="MRR RESTRICTION SYSTEM PROTEIN"/>
    <property type="match status" value="1"/>
</dbReference>
<dbReference type="EMBL" id="LMAI01000004">
    <property type="protein sequence ID" value="KUJ56353.1"/>
    <property type="molecule type" value="Genomic_DNA"/>
</dbReference>
<comment type="caution">
    <text evidence="2">The sequence shown here is derived from an EMBL/GenBank/DDBJ whole genome shotgun (WGS) entry which is preliminary data.</text>
</comment>
<dbReference type="GO" id="GO:0003677">
    <property type="term" value="F:DNA binding"/>
    <property type="evidence" value="ECO:0007669"/>
    <property type="project" value="InterPro"/>
</dbReference>